<dbReference type="GO" id="GO:0009307">
    <property type="term" value="P:DNA restriction-modification system"/>
    <property type="evidence" value="ECO:0007669"/>
    <property type="project" value="UniProtKB-KW"/>
</dbReference>
<keyword evidence="6" id="KW-1185">Reference proteome</keyword>
<dbReference type="AlphaFoldDB" id="A0A226HX88"/>
<dbReference type="PANTHER" id="PTHR30408">
    <property type="entry name" value="TYPE-1 RESTRICTION ENZYME ECOKI SPECIFICITY PROTEIN"/>
    <property type="match status" value="1"/>
</dbReference>
<dbReference type="InterPro" id="IPR000055">
    <property type="entry name" value="Restrct_endonuc_typeI_TRD"/>
</dbReference>
<protein>
    <recommendedName>
        <fullName evidence="4">Type I restriction modification DNA specificity domain-containing protein</fullName>
    </recommendedName>
</protein>
<dbReference type="InterPro" id="IPR052021">
    <property type="entry name" value="Type-I_RS_S_subunit"/>
</dbReference>
<sequence length="422" mass="48646">MSTATLHKEKKETLVPKLRFSEFHSEWKTEKFSVLLKEGRLGGNYENSESNIGIPVIKMGNLGRGEININKVQFLPENIEYNNEDVLKKGDLLFNTRNTLELVGKVSIWREELPLALYNSNLMRMKFNSDIEPSNHFMNYNFNTKNSINQLRRFATGTTSVAAIYGKDLKAFDITYPTLAEQQKIASFLSAVDEKIQQLSRKKVLLEQYKKGVMQQMFSGKLRFKNENGNDYPDWEEKKLGKVANRVIRKNKENNLNVLTISAQLGLVNQLEYFNKSVSAKDVTKYYLLEKNDFAYNKSYSNGYPMGAIKRLKKYDKGVVSTLYICFCFSKMVSLNFMEHYFEFGLHNKEIEKVAQEGARNHGLLNIGVNDFLDISLNLPSLIEQQKIANFLSSIDKKIESTNQQIIQTQTFKKGLLQQMFV</sequence>
<evidence type="ECO:0000256" key="3">
    <source>
        <dbReference type="ARBA" id="ARBA00023125"/>
    </source>
</evidence>
<keyword evidence="3" id="KW-0238">DNA-binding</keyword>
<keyword evidence="2" id="KW-0680">Restriction system</keyword>
<evidence type="ECO:0000313" key="6">
    <source>
        <dbReference type="Proteomes" id="UP000198336"/>
    </source>
</evidence>
<dbReference type="Pfam" id="PF01420">
    <property type="entry name" value="Methylase_S"/>
    <property type="match status" value="2"/>
</dbReference>
<dbReference type="EMBL" id="MUHA01000023">
    <property type="protein sequence ID" value="OXA98211.1"/>
    <property type="molecule type" value="Genomic_DNA"/>
</dbReference>
<dbReference type="RefSeq" id="WP_089055062.1">
    <property type="nucleotide sequence ID" value="NZ_MUHA01000023.1"/>
</dbReference>
<evidence type="ECO:0000256" key="2">
    <source>
        <dbReference type="ARBA" id="ARBA00022747"/>
    </source>
</evidence>
<feature type="domain" description="Type I restriction modification DNA specificity" evidence="4">
    <location>
        <begin position="47"/>
        <end position="205"/>
    </location>
</feature>
<dbReference type="Gene3D" id="3.90.220.20">
    <property type="entry name" value="DNA methylase specificity domains"/>
    <property type="match status" value="2"/>
</dbReference>
<organism evidence="5 6">
    <name type="scientific">Flavobacterium oncorhynchi</name>
    <dbReference type="NCBI Taxonomy" id="728056"/>
    <lineage>
        <taxon>Bacteria</taxon>
        <taxon>Pseudomonadati</taxon>
        <taxon>Bacteroidota</taxon>
        <taxon>Flavobacteriia</taxon>
        <taxon>Flavobacteriales</taxon>
        <taxon>Flavobacteriaceae</taxon>
        <taxon>Flavobacterium</taxon>
    </lineage>
</organism>
<evidence type="ECO:0000259" key="4">
    <source>
        <dbReference type="Pfam" id="PF01420"/>
    </source>
</evidence>
<evidence type="ECO:0000313" key="5">
    <source>
        <dbReference type="EMBL" id="OXA98211.1"/>
    </source>
</evidence>
<dbReference type="SUPFAM" id="SSF116734">
    <property type="entry name" value="DNA methylase specificity domain"/>
    <property type="match status" value="2"/>
</dbReference>
<dbReference type="REBASE" id="249199">
    <property type="entry name" value="S.Fon59446ORF14810P"/>
</dbReference>
<feature type="domain" description="Type I restriction modification DNA specificity" evidence="4">
    <location>
        <begin position="234"/>
        <end position="407"/>
    </location>
</feature>
<dbReference type="InterPro" id="IPR044946">
    <property type="entry name" value="Restrct_endonuc_typeI_TRD_sf"/>
</dbReference>
<accession>A0A226HX88</accession>
<dbReference type="Proteomes" id="UP000198336">
    <property type="component" value="Unassembled WGS sequence"/>
</dbReference>
<comment type="similarity">
    <text evidence="1">Belongs to the type-I restriction system S methylase family.</text>
</comment>
<comment type="caution">
    <text evidence="5">The sequence shown here is derived from an EMBL/GenBank/DDBJ whole genome shotgun (WGS) entry which is preliminary data.</text>
</comment>
<dbReference type="GO" id="GO:0003677">
    <property type="term" value="F:DNA binding"/>
    <property type="evidence" value="ECO:0007669"/>
    <property type="project" value="UniProtKB-KW"/>
</dbReference>
<dbReference type="PANTHER" id="PTHR30408:SF12">
    <property type="entry name" value="TYPE I RESTRICTION ENZYME MJAVIII SPECIFICITY SUBUNIT"/>
    <property type="match status" value="1"/>
</dbReference>
<reference evidence="5 6" key="1">
    <citation type="submission" date="2016-11" db="EMBL/GenBank/DDBJ databases">
        <title>Whole genomes of Flavobacteriaceae.</title>
        <authorList>
            <person name="Stine C."/>
            <person name="Li C."/>
            <person name="Tadesse D."/>
        </authorList>
    </citation>
    <scope>NUCLEOTIDE SEQUENCE [LARGE SCALE GENOMIC DNA]</scope>
    <source>
        <strain evidence="5 6">CCUG 59446</strain>
    </source>
</reference>
<name>A0A226HX88_9FLAO</name>
<dbReference type="CDD" id="cd17525">
    <property type="entry name" value="RMtype1_S_Eco15ORF14057P-TRD1-CR1_like"/>
    <property type="match status" value="1"/>
</dbReference>
<evidence type="ECO:0000256" key="1">
    <source>
        <dbReference type="ARBA" id="ARBA00010923"/>
    </source>
</evidence>
<gene>
    <name evidence="5" type="ORF">B0A75_14805</name>
</gene>
<proteinExistence type="inferred from homology"/>